<keyword evidence="2" id="KW-1003">Cell membrane</keyword>
<dbReference type="CDD" id="cd13961">
    <property type="entry name" value="PT_UbiA_DGGGPS"/>
    <property type="match status" value="1"/>
</dbReference>
<sequence length="296" mass="33566">MQYNPDQAALKPLINALFRLIRIPNLIIIGMTLGLLYSNAETPSLDGFSFAILVLGTICIAAAGNVINDILDVEIDWINKKDRVVVGVLISLKSAWGLYFFLNIAALVGAIYGRSIDLFSFFLGAIILLYFYSTLWKRQALIGNVVVAFLCTWVVFEFWWFSYASLTDYWQGILLAYMIFAFLSTLARELVKDVEDMEGDKLQGCQTVAIQKGLPFVKKIILILLRFLLVLLIVEAYFLYTYSAYLAFVYLITALVVPLFYMLRIVHQAEKTADFSRISRLLKAYMLLGLLLLLLV</sequence>
<name>A0A6S6TG73_9BACT</name>
<feature type="transmembrane region" description="Helical" evidence="6">
    <location>
        <begin position="83"/>
        <end position="112"/>
    </location>
</feature>
<dbReference type="GO" id="GO:0016020">
    <property type="term" value="C:membrane"/>
    <property type="evidence" value="ECO:0007669"/>
    <property type="project" value="UniProtKB-SubCell"/>
</dbReference>
<keyword evidence="3 6" id="KW-0812">Transmembrane</keyword>
<feature type="transmembrane region" description="Helical" evidence="6">
    <location>
        <begin position="142"/>
        <end position="163"/>
    </location>
</feature>
<dbReference type="AlphaFoldDB" id="A0A6S6TG73"/>
<dbReference type="GO" id="GO:0016765">
    <property type="term" value="F:transferase activity, transferring alkyl or aryl (other than methyl) groups"/>
    <property type="evidence" value="ECO:0007669"/>
    <property type="project" value="InterPro"/>
</dbReference>
<proteinExistence type="predicted"/>
<reference evidence="7" key="1">
    <citation type="submission" date="2020-01" db="EMBL/GenBank/DDBJ databases">
        <authorList>
            <person name="Meier V. D."/>
            <person name="Meier V D."/>
        </authorList>
    </citation>
    <scope>NUCLEOTIDE SEQUENCE</scope>
    <source>
        <strain evidence="7">HLG_WM_MAG_10</strain>
    </source>
</reference>
<accession>A0A6S6TG73</accession>
<feature type="transmembrane region" description="Helical" evidence="6">
    <location>
        <begin position="245"/>
        <end position="266"/>
    </location>
</feature>
<dbReference type="Pfam" id="PF01040">
    <property type="entry name" value="UbiA"/>
    <property type="match status" value="1"/>
</dbReference>
<evidence type="ECO:0000256" key="1">
    <source>
        <dbReference type="ARBA" id="ARBA00004141"/>
    </source>
</evidence>
<evidence type="ECO:0000256" key="2">
    <source>
        <dbReference type="ARBA" id="ARBA00022475"/>
    </source>
</evidence>
<feature type="transmembrane region" description="Helical" evidence="6">
    <location>
        <begin position="220"/>
        <end position="239"/>
    </location>
</feature>
<evidence type="ECO:0000256" key="5">
    <source>
        <dbReference type="ARBA" id="ARBA00023136"/>
    </source>
</evidence>
<dbReference type="InterPro" id="IPR044878">
    <property type="entry name" value="UbiA_sf"/>
</dbReference>
<dbReference type="PANTHER" id="PTHR42723:SF1">
    <property type="entry name" value="CHLOROPHYLL SYNTHASE, CHLOROPLASTIC"/>
    <property type="match status" value="1"/>
</dbReference>
<feature type="transmembrane region" description="Helical" evidence="6">
    <location>
        <begin position="118"/>
        <end position="135"/>
    </location>
</feature>
<feature type="transmembrane region" description="Helical" evidence="6">
    <location>
        <begin position="50"/>
        <end position="71"/>
    </location>
</feature>
<feature type="transmembrane region" description="Helical" evidence="6">
    <location>
        <begin position="20"/>
        <end position="38"/>
    </location>
</feature>
<feature type="transmembrane region" description="Helical" evidence="6">
    <location>
        <begin position="278"/>
        <end position="295"/>
    </location>
</feature>
<evidence type="ECO:0000313" key="7">
    <source>
        <dbReference type="EMBL" id="CAA6814342.1"/>
    </source>
</evidence>
<dbReference type="PANTHER" id="PTHR42723">
    <property type="entry name" value="CHLOROPHYLL SYNTHASE"/>
    <property type="match status" value="1"/>
</dbReference>
<evidence type="ECO:0000256" key="6">
    <source>
        <dbReference type="SAM" id="Phobius"/>
    </source>
</evidence>
<keyword evidence="5 6" id="KW-0472">Membrane</keyword>
<gene>
    <name evidence="7" type="ORF">HELGO_WM41070</name>
</gene>
<comment type="subcellular location">
    <subcellularLocation>
        <location evidence="1">Membrane</location>
        <topology evidence="1">Multi-pass membrane protein</topology>
    </subcellularLocation>
</comment>
<keyword evidence="4 6" id="KW-1133">Transmembrane helix</keyword>
<dbReference type="InterPro" id="IPR000537">
    <property type="entry name" value="UbiA_prenyltransferase"/>
</dbReference>
<evidence type="ECO:0000256" key="4">
    <source>
        <dbReference type="ARBA" id="ARBA00022989"/>
    </source>
</evidence>
<evidence type="ECO:0000256" key="3">
    <source>
        <dbReference type="ARBA" id="ARBA00022692"/>
    </source>
</evidence>
<keyword evidence="7" id="KW-0830">Ubiquinone</keyword>
<dbReference type="Gene3D" id="1.10.357.140">
    <property type="entry name" value="UbiA prenyltransferase"/>
    <property type="match status" value="1"/>
</dbReference>
<feature type="transmembrane region" description="Helical" evidence="6">
    <location>
        <begin position="169"/>
        <end position="187"/>
    </location>
</feature>
<dbReference type="EMBL" id="CACVAQ010000216">
    <property type="protein sequence ID" value="CAA6814342.1"/>
    <property type="molecule type" value="Genomic_DNA"/>
</dbReference>
<organism evidence="7">
    <name type="scientific">uncultured Aureispira sp</name>
    <dbReference type="NCBI Taxonomy" id="1331704"/>
    <lineage>
        <taxon>Bacteria</taxon>
        <taxon>Pseudomonadati</taxon>
        <taxon>Bacteroidota</taxon>
        <taxon>Saprospiria</taxon>
        <taxon>Saprospirales</taxon>
        <taxon>Saprospiraceae</taxon>
        <taxon>Aureispira</taxon>
        <taxon>environmental samples</taxon>
    </lineage>
</organism>
<protein>
    <submittedName>
        <fullName evidence="7">Ubiquinone biosynthesis protein UbiA</fullName>
    </submittedName>
</protein>
<dbReference type="InterPro" id="IPR050475">
    <property type="entry name" value="Prenyltransferase_related"/>
</dbReference>